<keyword evidence="2" id="KW-1185">Reference proteome</keyword>
<protein>
    <submittedName>
        <fullName evidence="1">Uncharacterized protein</fullName>
    </submittedName>
</protein>
<accession>A0AAN9LYR9</accession>
<evidence type="ECO:0000313" key="2">
    <source>
        <dbReference type="Proteomes" id="UP001367508"/>
    </source>
</evidence>
<proteinExistence type="predicted"/>
<reference evidence="1 2" key="1">
    <citation type="submission" date="2024-01" db="EMBL/GenBank/DDBJ databases">
        <title>The genomes of 5 underutilized Papilionoideae crops provide insights into root nodulation and disease resistanc.</title>
        <authorList>
            <person name="Jiang F."/>
        </authorList>
    </citation>
    <scope>NUCLEOTIDE SEQUENCE [LARGE SCALE GENOMIC DNA]</scope>
    <source>
        <strain evidence="1">LVBAO_FW01</strain>
        <tissue evidence="1">Leaves</tissue>
    </source>
</reference>
<organism evidence="1 2">
    <name type="scientific">Canavalia gladiata</name>
    <name type="common">Sword bean</name>
    <name type="synonym">Dolichos gladiatus</name>
    <dbReference type="NCBI Taxonomy" id="3824"/>
    <lineage>
        <taxon>Eukaryota</taxon>
        <taxon>Viridiplantae</taxon>
        <taxon>Streptophyta</taxon>
        <taxon>Embryophyta</taxon>
        <taxon>Tracheophyta</taxon>
        <taxon>Spermatophyta</taxon>
        <taxon>Magnoliopsida</taxon>
        <taxon>eudicotyledons</taxon>
        <taxon>Gunneridae</taxon>
        <taxon>Pentapetalae</taxon>
        <taxon>rosids</taxon>
        <taxon>fabids</taxon>
        <taxon>Fabales</taxon>
        <taxon>Fabaceae</taxon>
        <taxon>Papilionoideae</taxon>
        <taxon>50 kb inversion clade</taxon>
        <taxon>NPAAA clade</taxon>
        <taxon>indigoferoid/millettioid clade</taxon>
        <taxon>Phaseoleae</taxon>
        <taxon>Canavalia</taxon>
    </lineage>
</organism>
<dbReference type="AlphaFoldDB" id="A0AAN9LYR9"/>
<evidence type="ECO:0000313" key="1">
    <source>
        <dbReference type="EMBL" id="KAK7344611.1"/>
    </source>
</evidence>
<comment type="caution">
    <text evidence="1">The sequence shown here is derived from an EMBL/GenBank/DDBJ whole genome shotgun (WGS) entry which is preliminary data.</text>
</comment>
<dbReference type="Proteomes" id="UP001367508">
    <property type="component" value="Unassembled WGS sequence"/>
</dbReference>
<sequence>MGETPLYGTGRLVGYDGVSTLLLDSQLSSTDSVPVLPLPIEVAKLSSFRLFGVHRTSDSVIVDYNNPYYRLTLCARGRPVGESVEWTFVLLRSGNTLPRVGWKASEPFGYAIFRLQVLLKKYHDYVRVLLKRAGYEDDQARLAGSNPLAHVPELISIKDYIFLVLR</sequence>
<name>A0AAN9LYR9_CANGL</name>
<dbReference type="EMBL" id="JAYMYQ010000003">
    <property type="protein sequence ID" value="KAK7344611.1"/>
    <property type="molecule type" value="Genomic_DNA"/>
</dbReference>
<gene>
    <name evidence="1" type="ORF">VNO77_14412</name>
</gene>